<gene>
    <name evidence="1" type="ORF">DHETER_LOCUS8071</name>
</gene>
<dbReference type="EMBL" id="CAJVPU010012310">
    <property type="protein sequence ID" value="CAG8622373.1"/>
    <property type="molecule type" value="Genomic_DNA"/>
</dbReference>
<name>A0ACA9MZJ2_9GLOM</name>
<reference evidence="1" key="1">
    <citation type="submission" date="2021-06" db="EMBL/GenBank/DDBJ databases">
        <authorList>
            <person name="Kallberg Y."/>
            <person name="Tangrot J."/>
            <person name="Rosling A."/>
        </authorList>
    </citation>
    <scope>NUCLEOTIDE SEQUENCE</scope>
    <source>
        <strain evidence="1">IL203A</strain>
    </source>
</reference>
<evidence type="ECO:0000313" key="1">
    <source>
        <dbReference type="EMBL" id="CAG8622373.1"/>
    </source>
</evidence>
<comment type="caution">
    <text evidence="1">The sequence shown here is derived from an EMBL/GenBank/DDBJ whole genome shotgun (WGS) entry which is preliminary data.</text>
</comment>
<proteinExistence type="predicted"/>
<sequence>MRSAYIHLKSLIILLAFILQNCLMVNSQFEPLARFWGVSNKQVPELLNREKNLIIIDSKLRPLLDNSSFGGTYIDVIADKININTVDPSKIDEVKISLNQFQTHLNFIRVNNSLSQLNFNFNQIVKLSQNFSLTDSIISIEPEVNNVVIYLDDKDVKNKEFINSVKFLNPSINPFPRDETIFNRTNLIKKRQIHPIVYGGSKIVAFFRSMPTNCSAGFWMKKNNKDFILTAGHCTSLIPPPATFYLEDVDQIIGSMNDFSFVPNDMGFIEHLDNSIVQLRPIIRNFDSESSKILTYFIVDSSDITSAGIHVCKSGQKTGITCGKVKAINAESRTLLGTKKGVFRASMNSDGGDSGGAIYRYNNGDNPSLFVDAVGILVSGSNTAAGVPIRKAIDSGYDLVTI</sequence>
<organism evidence="1 2">
    <name type="scientific">Dentiscutata heterogama</name>
    <dbReference type="NCBI Taxonomy" id="1316150"/>
    <lineage>
        <taxon>Eukaryota</taxon>
        <taxon>Fungi</taxon>
        <taxon>Fungi incertae sedis</taxon>
        <taxon>Mucoromycota</taxon>
        <taxon>Glomeromycotina</taxon>
        <taxon>Glomeromycetes</taxon>
        <taxon>Diversisporales</taxon>
        <taxon>Gigasporaceae</taxon>
        <taxon>Dentiscutata</taxon>
    </lineage>
</organism>
<dbReference type="Proteomes" id="UP000789702">
    <property type="component" value="Unassembled WGS sequence"/>
</dbReference>
<keyword evidence="2" id="KW-1185">Reference proteome</keyword>
<accession>A0ACA9MZJ2</accession>
<evidence type="ECO:0000313" key="2">
    <source>
        <dbReference type="Proteomes" id="UP000789702"/>
    </source>
</evidence>
<protein>
    <submittedName>
        <fullName evidence="1">14996_t:CDS:1</fullName>
    </submittedName>
</protein>